<evidence type="ECO:0000313" key="2">
    <source>
        <dbReference type="EMBL" id="KAF1047350.1"/>
    </source>
</evidence>
<dbReference type="InterPro" id="IPR015867">
    <property type="entry name" value="N-reg_PII/ATP_PRibTrfase_C"/>
</dbReference>
<comment type="caution">
    <text evidence="2">The sequence shown here is derived from an EMBL/GenBank/DDBJ whole genome shotgun (WGS) entry which is preliminary data.</text>
</comment>
<proteinExistence type="inferred from homology"/>
<dbReference type="PANTHER" id="PTHR23419">
    <property type="entry name" value="DIVALENT CATION TOLERANCE CUTA-RELATED"/>
    <property type="match status" value="1"/>
</dbReference>
<dbReference type="SUPFAM" id="SSF54913">
    <property type="entry name" value="GlnB-like"/>
    <property type="match status" value="1"/>
</dbReference>
<protein>
    <submittedName>
        <fullName evidence="2">Divalent-cation tolerance protein CutA</fullName>
    </submittedName>
</protein>
<gene>
    <name evidence="2" type="primary">cutA</name>
    <name evidence="2" type="ORF">GAK35_00681</name>
</gene>
<dbReference type="PANTHER" id="PTHR23419:SF8">
    <property type="entry name" value="FI09726P"/>
    <property type="match status" value="1"/>
</dbReference>
<dbReference type="GO" id="GO:0010038">
    <property type="term" value="P:response to metal ion"/>
    <property type="evidence" value="ECO:0007669"/>
    <property type="project" value="InterPro"/>
</dbReference>
<comment type="similarity">
    <text evidence="1">Belongs to the CutA family.</text>
</comment>
<dbReference type="GO" id="GO:0005507">
    <property type="term" value="F:copper ion binding"/>
    <property type="evidence" value="ECO:0007669"/>
    <property type="project" value="TreeGrafter"/>
</dbReference>
<sequence length="115" mass="12647">MTSSLLNQPLLVLTNVPEEALAKTLARTLVEEGLAACVNILAPVSSVYRWQGQIEQATEIPLLVKTTQARYAEVEQAILQAHPYDVPEIVALPLAAGLPAYLAWMQEETRKPLRV</sequence>
<dbReference type="InterPro" id="IPR011322">
    <property type="entry name" value="N-reg_PII-like_a/b"/>
</dbReference>
<dbReference type="Proteomes" id="UP000462435">
    <property type="component" value="Unassembled WGS sequence"/>
</dbReference>
<accession>A0A7V8FZL5</accession>
<evidence type="ECO:0000256" key="1">
    <source>
        <dbReference type="ARBA" id="ARBA00010169"/>
    </source>
</evidence>
<dbReference type="InterPro" id="IPR004323">
    <property type="entry name" value="Ion_tolerance_CutA"/>
</dbReference>
<organism evidence="2 3">
    <name type="scientific">Herbaspirillum frisingense</name>
    <dbReference type="NCBI Taxonomy" id="92645"/>
    <lineage>
        <taxon>Bacteria</taxon>
        <taxon>Pseudomonadati</taxon>
        <taxon>Pseudomonadota</taxon>
        <taxon>Betaproteobacteria</taxon>
        <taxon>Burkholderiales</taxon>
        <taxon>Oxalobacteraceae</taxon>
        <taxon>Herbaspirillum</taxon>
    </lineage>
</organism>
<reference evidence="3" key="1">
    <citation type="journal article" date="2020" name="MBio">
        <title>Horizontal gene transfer to a defensive symbiont with a reduced genome amongst a multipartite beetle microbiome.</title>
        <authorList>
            <person name="Waterworth S.C."/>
            <person name="Florez L.V."/>
            <person name="Rees E.R."/>
            <person name="Hertweck C."/>
            <person name="Kaltenpoth M."/>
            <person name="Kwan J.C."/>
        </authorList>
    </citation>
    <scope>NUCLEOTIDE SEQUENCE [LARGE SCALE GENOMIC DNA]</scope>
</reference>
<dbReference type="Gene3D" id="3.30.70.120">
    <property type="match status" value="1"/>
</dbReference>
<dbReference type="Pfam" id="PF03091">
    <property type="entry name" value="CutA1"/>
    <property type="match status" value="1"/>
</dbReference>
<evidence type="ECO:0000313" key="3">
    <source>
        <dbReference type="Proteomes" id="UP000462435"/>
    </source>
</evidence>
<dbReference type="AlphaFoldDB" id="A0A7V8FZL5"/>
<name>A0A7V8FZL5_9BURK</name>
<dbReference type="EMBL" id="WNDX01000012">
    <property type="protein sequence ID" value="KAF1047350.1"/>
    <property type="molecule type" value="Genomic_DNA"/>
</dbReference>